<dbReference type="Proteomes" id="UP001560267">
    <property type="component" value="Unassembled WGS sequence"/>
</dbReference>
<dbReference type="SUPFAM" id="SSF53383">
    <property type="entry name" value="PLP-dependent transferases"/>
    <property type="match status" value="1"/>
</dbReference>
<keyword evidence="2 3" id="KW-0663">Pyridoxal phosphate</keyword>
<dbReference type="PIRSF" id="PIRSF000521">
    <property type="entry name" value="Transaminase_4ab_Lys_Orn"/>
    <property type="match status" value="1"/>
</dbReference>
<dbReference type="InterPro" id="IPR049704">
    <property type="entry name" value="Aminotrans_3_PPA_site"/>
</dbReference>
<dbReference type="Gene3D" id="3.40.640.10">
    <property type="entry name" value="Type I PLP-dependent aspartate aminotransferase-like (Major domain)"/>
    <property type="match status" value="1"/>
</dbReference>
<dbReference type="PROSITE" id="PS00600">
    <property type="entry name" value="AA_TRANSFER_CLASS_3"/>
    <property type="match status" value="1"/>
</dbReference>
<evidence type="ECO:0000313" key="5">
    <source>
        <dbReference type="Proteomes" id="UP001560267"/>
    </source>
</evidence>
<name>A0ABV3Y604_9ACTN</name>
<protein>
    <submittedName>
        <fullName evidence="4">Aminotransferase class III-fold pyridoxal phosphate-dependent enzyme</fullName>
    </submittedName>
</protein>
<comment type="caution">
    <text evidence="4">The sequence shown here is derived from an EMBL/GenBank/DDBJ whole genome shotgun (WGS) entry which is preliminary data.</text>
</comment>
<proteinExistence type="inferred from homology"/>
<dbReference type="InterPro" id="IPR005814">
    <property type="entry name" value="Aminotrans_3"/>
</dbReference>
<dbReference type="InterPro" id="IPR015421">
    <property type="entry name" value="PyrdxlP-dep_Trfase_major"/>
</dbReference>
<evidence type="ECO:0000313" key="4">
    <source>
        <dbReference type="EMBL" id="MEX6430584.1"/>
    </source>
</evidence>
<evidence type="ECO:0000256" key="3">
    <source>
        <dbReference type="RuleBase" id="RU003560"/>
    </source>
</evidence>
<sequence length="420" mass="44579">MAHLAPVWSKLTPLTVVRGEGAFIFDTEGTSYLDATSGIAVTSTGHSHPKVAKAIAEQAQQFIHAQVNIYTHYRLQELADRLEAITPEGIDTFFFSNSGAEATEAAVKLARQYTKRTNIIVFQGSFHGRTAQAMAMTTSRTGYRAGYQPLPAGIFVSLFPGFPRVGGGDGVGFNEAIDYLDYLLAAQTAPSETAAMVIEPVLGEGGYIPAPVEFLQAIRERCTRHGILLVADEVQTGFGRTGKMFAVEHSGVNPDILVMAKGIASGFPFSAIGSSHDIMKEWTVGSHGGTYGANPIGVAAAIATIDVINDEGLVDNAAQRGAQLTAGLRKVAETHKEVGAIRALGLMVGVEIVDPITGAPDATRTAAILGELFARHHIIAMSAGTFGNIIRWMPPLIVTEDQISMILDGFLASVEATARR</sequence>
<dbReference type="Pfam" id="PF00202">
    <property type="entry name" value="Aminotran_3"/>
    <property type="match status" value="1"/>
</dbReference>
<keyword evidence="4" id="KW-0032">Aminotransferase</keyword>
<reference evidence="4 5" key="1">
    <citation type="submission" date="2024-07" db="EMBL/GenBank/DDBJ databases">
        <title>Draft Genome Sequence of Ferrimicrobium acidiphilum Strain YE2023, Isolated from a Pulp of Bioleach Reactor.</title>
        <authorList>
            <person name="Elkina Y.A."/>
            <person name="Bulaeva A.G."/>
            <person name="Beletsky A.V."/>
            <person name="Mardanov A.V."/>
        </authorList>
    </citation>
    <scope>NUCLEOTIDE SEQUENCE [LARGE SCALE GENOMIC DNA]</scope>
    <source>
        <strain evidence="4 5">YE2023</strain>
    </source>
</reference>
<dbReference type="GO" id="GO:0008483">
    <property type="term" value="F:transaminase activity"/>
    <property type="evidence" value="ECO:0007669"/>
    <property type="project" value="UniProtKB-KW"/>
</dbReference>
<accession>A0ABV3Y604</accession>
<organism evidence="4 5">
    <name type="scientific">Ferrimicrobium acidiphilum</name>
    <dbReference type="NCBI Taxonomy" id="121039"/>
    <lineage>
        <taxon>Bacteria</taxon>
        <taxon>Bacillati</taxon>
        <taxon>Actinomycetota</taxon>
        <taxon>Acidimicrobiia</taxon>
        <taxon>Acidimicrobiales</taxon>
        <taxon>Acidimicrobiaceae</taxon>
        <taxon>Ferrimicrobium</taxon>
    </lineage>
</organism>
<evidence type="ECO:0000256" key="1">
    <source>
        <dbReference type="ARBA" id="ARBA00001933"/>
    </source>
</evidence>
<comment type="cofactor">
    <cofactor evidence="1">
        <name>pyridoxal 5'-phosphate</name>
        <dbReference type="ChEBI" id="CHEBI:597326"/>
    </cofactor>
</comment>
<dbReference type="CDD" id="cd00610">
    <property type="entry name" value="OAT_like"/>
    <property type="match status" value="1"/>
</dbReference>
<dbReference type="RefSeq" id="WP_298383460.1">
    <property type="nucleotide sequence ID" value="NZ_JBFSHR010000063.1"/>
</dbReference>
<dbReference type="InterPro" id="IPR015422">
    <property type="entry name" value="PyrdxlP-dep_Trfase_small"/>
</dbReference>
<comment type="similarity">
    <text evidence="3">Belongs to the class-III pyridoxal-phosphate-dependent aminotransferase family.</text>
</comment>
<dbReference type="InterPro" id="IPR050103">
    <property type="entry name" value="Class-III_PLP-dep_AT"/>
</dbReference>
<gene>
    <name evidence="4" type="ORF">AB6A68_12180</name>
</gene>
<dbReference type="InterPro" id="IPR015424">
    <property type="entry name" value="PyrdxlP-dep_Trfase"/>
</dbReference>
<keyword evidence="4" id="KW-0808">Transferase</keyword>
<dbReference type="Gene3D" id="3.90.1150.10">
    <property type="entry name" value="Aspartate Aminotransferase, domain 1"/>
    <property type="match status" value="1"/>
</dbReference>
<keyword evidence="5" id="KW-1185">Reference proteome</keyword>
<dbReference type="EMBL" id="JBFSHR010000063">
    <property type="protein sequence ID" value="MEX6430584.1"/>
    <property type="molecule type" value="Genomic_DNA"/>
</dbReference>
<dbReference type="PANTHER" id="PTHR11986">
    <property type="entry name" value="AMINOTRANSFERASE CLASS III"/>
    <property type="match status" value="1"/>
</dbReference>
<evidence type="ECO:0000256" key="2">
    <source>
        <dbReference type="ARBA" id="ARBA00022898"/>
    </source>
</evidence>